<dbReference type="InterPro" id="IPR029052">
    <property type="entry name" value="Metallo-depent_PP-like"/>
</dbReference>
<gene>
    <name evidence="2" type="ORF">S01H4_64626</name>
</gene>
<feature type="non-terminal residue" evidence="2">
    <location>
        <position position="1"/>
    </location>
</feature>
<feature type="domain" description="Calcineurin-like phosphoesterase" evidence="1">
    <location>
        <begin position="17"/>
        <end position="111"/>
    </location>
</feature>
<dbReference type="AlphaFoldDB" id="X1EU65"/>
<evidence type="ECO:0000313" key="2">
    <source>
        <dbReference type="EMBL" id="GAH12173.1"/>
    </source>
</evidence>
<accession>X1EU65</accession>
<dbReference type="GO" id="GO:0016787">
    <property type="term" value="F:hydrolase activity"/>
    <property type="evidence" value="ECO:0007669"/>
    <property type="project" value="InterPro"/>
</dbReference>
<dbReference type="Pfam" id="PF00149">
    <property type="entry name" value="Metallophos"/>
    <property type="match status" value="1"/>
</dbReference>
<sequence>DVFYKYRPGGDPQPFYFVHITDPHITDNYFGDDERWKLIIKLTREMDPPPDFVICTGDLVDWGNGWTGELNYGELLAHLWKENDVFYLDSDCTIPIYFCPGNHDARKFYQWIPYSFDNYYAKVY</sequence>
<dbReference type="SUPFAM" id="SSF56300">
    <property type="entry name" value="Metallo-dependent phosphatases"/>
    <property type="match status" value="1"/>
</dbReference>
<dbReference type="PANTHER" id="PTHR43143">
    <property type="entry name" value="METALLOPHOSPHOESTERASE, CALCINEURIN SUPERFAMILY"/>
    <property type="match status" value="1"/>
</dbReference>
<comment type="caution">
    <text evidence="2">The sequence shown here is derived from an EMBL/GenBank/DDBJ whole genome shotgun (WGS) entry which is preliminary data.</text>
</comment>
<name>X1EU65_9ZZZZ</name>
<dbReference type="InterPro" id="IPR051918">
    <property type="entry name" value="STPP_CPPED1"/>
</dbReference>
<proteinExistence type="predicted"/>
<reference evidence="2" key="1">
    <citation type="journal article" date="2014" name="Front. Microbiol.">
        <title>High frequency of phylogenetically diverse reductive dehalogenase-homologous genes in deep subseafloor sedimentary metagenomes.</title>
        <authorList>
            <person name="Kawai M."/>
            <person name="Futagami T."/>
            <person name="Toyoda A."/>
            <person name="Takaki Y."/>
            <person name="Nishi S."/>
            <person name="Hori S."/>
            <person name="Arai W."/>
            <person name="Tsubouchi T."/>
            <person name="Morono Y."/>
            <person name="Uchiyama I."/>
            <person name="Ito T."/>
            <person name="Fujiyama A."/>
            <person name="Inagaki F."/>
            <person name="Takami H."/>
        </authorList>
    </citation>
    <scope>NUCLEOTIDE SEQUENCE</scope>
    <source>
        <strain evidence="2">Expedition CK06-06</strain>
    </source>
</reference>
<organism evidence="2">
    <name type="scientific">marine sediment metagenome</name>
    <dbReference type="NCBI Taxonomy" id="412755"/>
    <lineage>
        <taxon>unclassified sequences</taxon>
        <taxon>metagenomes</taxon>
        <taxon>ecological metagenomes</taxon>
    </lineage>
</organism>
<dbReference type="PANTHER" id="PTHR43143:SF1">
    <property type="entry name" value="SERINE_THREONINE-PROTEIN PHOSPHATASE CPPED1"/>
    <property type="match status" value="1"/>
</dbReference>
<dbReference type="EMBL" id="BART01039255">
    <property type="protein sequence ID" value="GAH12173.1"/>
    <property type="molecule type" value="Genomic_DNA"/>
</dbReference>
<feature type="non-terminal residue" evidence="2">
    <location>
        <position position="124"/>
    </location>
</feature>
<evidence type="ECO:0000259" key="1">
    <source>
        <dbReference type="Pfam" id="PF00149"/>
    </source>
</evidence>
<dbReference type="Gene3D" id="3.60.21.10">
    <property type="match status" value="1"/>
</dbReference>
<protein>
    <recommendedName>
        <fullName evidence="1">Calcineurin-like phosphoesterase domain-containing protein</fullName>
    </recommendedName>
</protein>
<dbReference type="InterPro" id="IPR004843">
    <property type="entry name" value="Calcineurin-like_PHP"/>
</dbReference>